<sequence>MTTPEHQLFDQLVGPAWAGAEPIRASAPASEVSASRYRVRGLTEYGEPKVRRSHADPEVVFEEPGDEPAGHYTAVRGDGPDCLAVGCYRAATSGIGLAFVAVTDSRLAVLQLRDSSVEPMPDAGRLLKEGGGLLRTMGRLVKGFVREVSALNSIADRPESAVVEPAWEVPRHALSAATRWKKPLIPELRGGERNVQLTFTDGSFARLCTDEAGLASLAALGGAPRG</sequence>
<dbReference type="OrthoDB" id="3694402at2"/>
<keyword evidence="2" id="KW-1185">Reference proteome</keyword>
<dbReference type="RefSeq" id="WP_069110605.1">
    <property type="nucleotide sequence ID" value="NZ_FNUC01000004.1"/>
</dbReference>
<reference evidence="2" key="1">
    <citation type="submission" date="2016-10" db="EMBL/GenBank/DDBJ databases">
        <authorList>
            <person name="Varghese N."/>
            <person name="Submissions S."/>
        </authorList>
    </citation>
    <scope>NUCLEOTIDE SEQUENCE [LARGE SCALE GENOMIC DNA]</scope>
    <source>
        <strain evidence="2">DSM 45237</strain>
    </source>
</reference>
<protein>
    <submittedName>
        <fullName evidence="1">Uncharacterized protein</fullName>
    </submittedName>
</protein>
<gene>
    <name evidence="1" type="ORF">SAMN04488561_3627</name>
</gene>
<dbReference type="STRING" id="561176.SAMN04488561_3627"/>
<dbReference type="EMBL" id="FNUC01000004">
    <property type="protein sequence ID" value="SEF08344.1"/>
    <property type="molecule type" value="Genomic_DNA"/>
</dbReference>
<dbReference type="Proteomes" id="UP000181980">
    <property type="component" value="Unassembled WGS sequence"/>
</dbReference>
<organism evidence="1 2">
    <name type="scientific">Jiangella alba</name>
    <dbReference type="NCBI Taxonomy" id="561176"/>
    <lineage>
        <taxon>Bacteria</taxon>
        <taxon>Bacillati</taxon>
        <taxon>Actinomycetota</taxon>
        <taxon>Actinomycetes</taxon>
        <taxon>Jiangellales</taxon>
        <taxon>Jiangellaceae</taxon>
        <taxon>Jiangella</taxon>
    </lineage>
</organism>
<name>A0A1H5P411_9ACTN</name>
<accession>A0A1H5P411</accession>
<dbReference type="AlphaFoldDB" id="A0A1H5P411"/>
<evidence type="ECO:0000313" key="1">
    <source>
        <dbReference type="EMBL" id="SEF08344.1"/>
    </source>
</evidence>
<proteinExistence type="predicted"/>
<evidence type="ECO:0000313" key="2">
    <source>
        <dbReference type="Proteomes" id="UP000181980"/>
    </source>
</evidence>